<dbReference type="Proteomes" id="UP000295680">
    <property type="component" value="Unassembled WGS sequence"/>
</dbReference>
<feature type="transmembrane region" description="Helical" evidence="13">
    <location>
        <begin position="51"/>
        <end position="67"/>
    </location>
</feature>
<keyword evidence="8 13" id="KW-1133">Transmembrane helix</keyword>
<evidence type="ECO:0000256" key="2">
    <source>
        <dbReference type="ARBA" id="ARBA00006920"/>
    </source>
</evidence>
<keyword evidence="15" id="KW-1185">Reference proteome</keyword>
<reference evidence="14 15" key="1">
    <citation type="submission" date="2019-03" db="EMBL/GenBank/DDBJ databases">
        <title>Genomic Encyclopedia of Type Strains, Phase IV (KMG-IV): sequencing the most valuable type-strain genomes for metagenomic binning, comparative biology and taxonomic classification.</title>
        <authorList>
            <person name="Goeker M."/>
        </authorList>
    </citation>
    <scope>NUCLEOTIDE SEQUENCE [LARGE SCALE GENOMIC DNA]</scope>
    <source>
        <strain evidence="14 15">DSM 45934</strain>
    </source>
</reference>
<evidence type="ECO:0000256" key="6">
    <source>
        <dbReference type="ARBA" id="ARBA00022826"/>
    </source>
</evidence>
<accession>A0A4R2JDX8</accession>
<keyword evidence="6" id="KW-0631">Potassium channel</keyword>
<evidence type="ECO:0000256" key="4">
    <source>
        <dbReference type="ARBA" id="ARBA00022538"/>
    </source>
</evidence>
<protein>
    <submittedName>
        <fullName evidence="14">Putative membrane protein</fullName>
    </submittedName>
</protein>
<proteinExistence type="inferred from homology"/>
<keyword evidence="10 13" id="KW-0472">Membrane</keyword>
<gene>
    <name evidence="14" type="ORF">EV192_108286</name>
</gene>
<comment type="similarity">
    <text evidence="2">Belongs to the TMEM175 family.</text>
</comment>
<dbReference type="InterPro" id="IPR010617">
    <property type="entry name" value="TMEM175-like"/>
</dbReference>
<dbReference type="AlphaFoldDB" id="A0A4R2JDX8"/>
<evidence type="ECO:0000256" key="8">
    <source>
        <dbReference type="ARBA" id="ARBA00022989"/>
    </source>
</evidence>
<name>A0A4R2JDX8_9PSEU</name>
<comment type="caution">
    <text evidence="14">The sequence shown here is derived from an EMBL/GenBank/DDBJ whole genome shotgun (WGS) entry which is preliminary data.</text>
</comment>
<evidence type="ECO:0000256" key="9">
    <source>
        <dbReference type="ARBA" id="ARBA00023065"/>
    </source>
</evidence>
<dbReference type="PANTHER" id="PTHR31462:SF5">
    <property type="entry name" value="ENDOSOMAL_LYSOSOMAL PROTON CHANNEL TMEM175"/>
    <property type="match status" value="1"/>
</dbReference>
<dbReference type="PANTHER" id="PTHR31462">
    <property type="entry name" value="ENDOSOMAL/LYSOSOMAL POTASSIUM CHANNEL TMEM175"/>
    <property type="match status" value="1"/>
</dbReference>
<evidence type="ECO:0000256" key="1">
    <source>
        <dbReference type="ARBA" id="ARBA00004141"/>
    </source>
</evidence>
<dbReference type="GO" id="GO:0016020">
    <property type="term" value="C:membrane"/>
    <property type="evidence" value="ECO:0007669"/>
    <property type="project" value="UniProtKB-SubCell"/>
</dbReference>
<evidence type="ECO:0000256" key="7">
    <source>
        <dbReference type="ARBA" id="ARBA00022958"/>
    </source>
</evidence>
<dbReference type="GO" id="GO:0005267">
    <property type="term" value="F:potassium channel activity"/>
    <property type="evidence" value="ECO:0007669"/>
    <property type="project" value="UniProtKB-KW"/>
</dbReference>
<feature type="transmembrane region" description="Helical" evidence="13">
    <location>
        <begin position="12"/>
        <end position="31"/>
    </location>
</feature>
<keyword evidence="9" id="KW-0406">Ion transport</keyword>
<organism evidence="14 15">
    <name type="scientific">Actinocrispum wychmicini</name>
    <dbReference type="NCBI Taxonomy" id="1213861"/>
    <lineage>
        <taxon>Bacteria</taxon>
        <taxon>Bacillati</taxon>
        <taxon>Actinomycetota</taxon>
        <taxon>Actinomycetes</taxon>
        <taxon>Pseudonocardiales</taxon>
        <taxon>Pseudonocardiaceae</taxon>
        <taxon>Actinocrispum</taxon>
    </lineage>
</organism>
<keyword evidence="3" id="KW-0813">Transport</keyword>
<keyword evidence="5 13" id="KW-0812">Transmembrane</keyword>
<keyword evidence="4" id="KW-0633">Potassium transport</keyword>
<evidence type="ECO:0000256" key="11">
    <source>
        <dbReference type="ARBA" id="ARBA00023303"/>
    </source>
</evidence>
<evidence type="ECO:0000256" key="3">
    <source>
        <dbReference type="ARBA" id="ARBA00022448"/>
    </source>
</evidence>
<dbReference type="RefSeq" id="WP_243727253.1">
    <property type="nucleotide sequence ID" value="NZ_SLWS01000008.1"/>
</dbReference>
<evidence type="ECO:0000313" key="14">
    <source>
        <dbReference type="EMBL" id="TCO54998.1"/>
    </source>
</evidence>
<feature type="transmembrane region" description="Helical" evidence="13">
    <location>
        <begin position="152"/>
        <end position="173"/>
    </location>
</feature>
<feature type="transmembrane region" description="Helical" evidence="13">
    <location>
        <begin position="79"/>
        <end position="96"/>
    </location>
</feature>
<evidence type="ECO:0000313" key="15">
    <source>
        <dbReference type="Proteomes" id="UP000295680"/>
    </source>
</evidence>
<sequence>MATISRDPDRLVLFTDAVAAIAITLLVLPLVDLAREPKAHAIELITENWTPILSFLLSFAVIARLWLVHHRMFQHVRAYTPALVVWNMVWLFTVVVLPFPTEMINQPGSTDPFPPVFYLCTILASSVCQTVLVWIIDRNPDIQVEDNKLKPSAVVSAVSATGLLLAGLILLIAVPQVRYYALLSLLLNRFVVMAVQRLRPT</sequence>
<feature type="transmembrane region" description="Helical" evidence="13">
    <location>
        <begin position="116"/>
        <end position="136"/>
    </location>
</feature>
<evidence type="ECO:0000256" key="5">
    <source>
        <dbReference type="ARBA" id="ARBA00022692"/>
    </source>
</evidence>
<comment type="catalytic activity">
    <reaction evidence="12">
        <text>K(+)(in) = K(+)(out)</text>
        <dbReference type="Rhea" id="RHEA:29463"/>
        <dbReference type="ChEBI" id="CHEBI:29103"/>
    </reaction>
</comment>
<dbReference type="EMBL" id="SLWS01000008">
    <property type="protein sequence ID" value="TCO54998.1"/>
    <property type="molecule type" value="Genomic_DNA"/>
</dbReference>
<keyword evidence="11" id="KW-0407">Ion channel</keyword>
<comment type="subcellular location">
    <subcellularLocation>
        <location evidence="1">Membrane</location>
        <topology evidence="1">Multi-pass membrane protein</topology>
    </subcellularLocation>
</comment>
<evidence type="ECO:0000256" key="12">
    <source>
        <dbReference type="ARBA" id="ARBA00034430"/>
    </source>
</evidence>
<evidence type="ECO:0000256" key="10">
    <source>
        <dbReference type="ARBA" id="ARBA00023136"/>
    </source>
</evidence>
<evidence type="ECO:0000256" key="13">
    <source>
        <dbReference type="SAM" id="Phobius"/>
    </source>
</evidence>
<dbReference type="GO" id="GO:0015252">
    <property type="term" value="F:proton channel activity"/>
    <property type="evidence" value="ECO:0007669"/>
    <property type="project" value="InterPro"/>
</dbReference>
<dbReference type="Pfam" id="PF06736">
    <property type="entry name" value="TMEM175"/>
    <property type="match status" value="1"/>
</dbReference>
<keyword evidence="7" id="KW-0630">Potassium</keyword>